<dbReference type="AlphaFoldDB" id="A0A1B7VKE9"/>
<protein>
    <recommendedName>
        <fullName evidence="3">Bacteriocin</fullName>
    </recommendedName>
</protein>
<dbReference type="EMBL" id="LJOY01000081">
    <property type="protein sequence ID" value="OBQ19927.1"/>
    <property type="molecule type" value="Genomic_DNA"/>
</dbReference>
<evidence type="ECO:0000313" key="2">
    <source>
        <dbReference type="Proteomes" id="UP000092382"/>
    </source>
</evidence>
<evidence type="ECO:0008006" key="3">
    <source>
        <dbReference type="Google" id="ProtNLM"/>
    </source>
</evidence>
<comment type="caution">
    <text evidence="1">The sequence shown here is derived from an EMBL/GenBank/DDBJ whole genome shotgun (WGS) entry which is preliminary data.</text>
</comment>
<dbReference type="Proteomes" id="UP000092382">
    <property type="component" value="Unassembled WGS sequence"/>
</dbReference>
<organism evidence="1 2">
    <name type="scientific">Aphanizomenon flos-aquae LD13</name>
    <dbReference type="NCBI Taxonomy" id="1710894"/>
    <lineage>
        <taxon>Bacteria</taxon>
        <taxon>Bacillati</taxon>
        <taxon>Cyanobacteriota</taxon>
        <taxon>Cyanophyceae</taxon>
        <taxon>Nostocales</taxon>
        <taxon>Aphanizomenonaceae</taxon>
        <taxon>Aphanizomenon</taxon>
    </lineage>
</organism>
<dbReference type="STRING" id="1803587.GCA_001593825_00115"/>
<sequence>MRIAVSDIYSLSSEQIFNDISIEELNNITGGYGRERVNYRSRGTSLPDNIGTELQDWRKELNTMMDNLKQRSGI</sequence>
<accession>A0A1B7VKE9</accession>
<proteinExistence type="predicted"/>
<reference evidence="1 2" key="1">
    <citation type="submission" date="2015-09" db="EMBL/GenBank/DDBJ databases">
        <title>Whole genome shotgun sequence assembly of Aphanizomenon flos-aquae UKL13.</title>
        <authorList>
            <person name="Driscoll C."/>
        </authorList>
    </citation>
    <scope>NUCLEOTIDE SEQUENCE [LARGE SCALE GENOMIC DNA]</scope>
    <source>
        <strain evidence="1">MDT13</strain>
    </source>
</reference>
<gene>
    <name evidence="1" type="ORF">AN481_17425</name>
</gene>
<dbReference type="PATRIC" id="fig|1710894.3.peg.2516"/>
<name>A0A1B7VKE9_APHFL</name>
<evidence type="ECO:0000313" key="1">
    <source>
        <dbReference type="EMBL" id="OBQ19927.1"/>
    </source>
</evidence>